<evidence type="ECO:0000256" key="4">
    <source>
        <dbReference type="ARBA" id="ARBA00022741"/>
    </source>
</evidence>
<feature type="region of interest" description="Disordered" evidence="11">
    <location>
        <begin position="1"/>
        <end position="21"/>
    </location>
</feature>
<gene>
    <name evidence="13" type="ORF">R5W23_001864</name>
</gene>
<dbReference type="GO" id="GO:0004748">
    <property type="term" value="F:ribonucleoside-diphosphate reductase activity, thioredoxin disulfide as acceptor"/>
    <property type="evidence" value="ECO:0007669"/>
    <property type="project" value="UniProtKB-EC"/>
</dbReference>
<dbReference type="SUPFAM" id="SSF48168">
    <property type="entry name" value="R1 subunit of ribonucleotide reductase, N-terminal domain"/>
    <property type="match status" value="1"/>
</dbReference>
<evidence type="ECO:0000313" key="14">
    <source>
        <dbReference type="Proteomes" id="UP001272242"/>
    </source>
</evidence>
<keyword evidence="4 9" id="KW-0547">Nucleotide-binding</keyword>
<dbReference type="PROSITE" id="PS00089">
    <property type="entry name" value="RIBORED_LARGE"/>
    <property type="match status" value="1"/>
</dbReference>
<evidence type="ECO:0000256" key="9">
    <source>
        <dbReference type="PROSITE-ProRule" id="PRU00492"/>
    </source>
</evidence>
<dbReference type="Pfam" id="PF00317">
    <property type="entry name" value="Ribonuc_red_lgN"/>
    <property type="match status" value="1"/>
</dbReference>
<reference evidence="14" key="1">
    <citation type="journal article" date="2023" name="Mar. Drugs">
        <title>Gemmata algarum, a Novel Planctomycete Isolated from an Algal Mat, Displays Antimicrobial Activity.</title>
        <authorList>
            <person name="Kumar G."/>
            <person name="Kallscheuer N."/>
            <person name="Kashif M."/>
            <person name="Ahamad S."/>
            <person name="Jagadeeshwari U."/>
            <person name="Pannikurungottu S."/>
            <person name="Haufschild T."/>
            <person name="Kabuu M."/>
            <person name="Sasikala C."/>
            <person name="Jogler C."/>
            <person name="Ramana C."/>
        </authorList>
    </citation>
    <scope>NUCLEOTIDE SEQUENCE [LARGE SCALE GENOMIC DNA]</scope>
    <source>
        <strain evidence="14">JC673</strain>
    </source>
</reference>
<dbReference type="Gene3D" id="3.20.70.20">
    <property type="match status" value="1"/>
</dbReference>
<dbReference type="PANTHER" id="PTHR11573">
    <property type="entry name" value="RIBONUCLEOSIDE-DIPHOSPHATE REDUCTASE LARGE CHAIN"/>
    <property type="match status" value="1"/>
</dbReference>
<evidence type="ECO:0000256" key="6">
    <source>
        <dbReference type="ARBA" id="ARBA00023002"/>
    </source>
</evidence>
<keyword evidence="3" id="KW-0021">Allosteric enzyme</keyword>
<keyword evidence="5 9" id="KW-0067">ATP-binding</keyword>
<keyword evidence="7 10" id="KW-0215">Deoxyribonucleotide synthesis</keyword>
<organism evidence="13 14">
    <name type="scientific">Gemmata algarum</name>
    <dbReference type="NCBI Taxonomy" id="2975278"/>
    <lineage>
        <taxon>Bacteria</taxon>
        <taxon>Pseudomonadati</taxon>
        <taxon>Planctomycetota</taxon>
        <taxon>Planctomycetia</taxon>
        <taxon>Gemmatales</taxon>
        <taxon>Gemmataceae</taxon>
        <taxon>Gemmata</taxon>
    </lineage>
</organism>
<evidence type="ECO:0000256" key="8">
    <source>
        <dbReference type="ARBA" id="ARBA00047754"/>
    </source>
</evidence>
<keyword evidence="6 10" id="KW-0560">Oxidoreductase</keyword>
<dbReference type="InterPro" id="IPR000788">
    <property type="entry name" value="RNR_lg_C"/>
</dbReference>
<comment type="caution">
    <text evidence="13">The sequence shown here is derived from an EMBL/GenBank/DDBJ whole genome shotgun (WGS) entry which is preliminary data.</text>
</comment>
<proteinExistence type="inferred from homology"/>
<evidence type="ECO:0000256" key="2">
    <source>
        <dbReference type="ARBA" id="ARBA00012274"/>
    </source>
</evidence>
<evidence type="ECO:0000256" key="10">
    <source>
        <dbReference type="RuleBase" id="RU003410"/>
    </source>
</evidence>
<evidence type="ECO:0000256" key="7">
    <source>
        <dbReference type="ARBA" id="ARBA00023116"/>
    </source>
</evidence>
<evidence type="ECO:0000256" key="1">
    <source>
        <dbReference type="ARBA" id="ARBA00010406"/>
    </source>
</evidence>
<keyword evidence="14" id="KW-1185">Reference proteome</keyword>
<evidence type="ECO:0000256" key="11">
    <source>
        <dbReference type="SAM" id="MobiDB-lite"/>
    </source>
</evidence>
<dbReference type="SUPFAM" id="SSF51998">
    <property type="entry name" value="PFL-like glycyl radical enzymes"/>
    <property type="match status" value="1"/>
</dbReference>
<dbReference type="Proteomes" id="UP001272242">
    <property type="component" value="Unassembled WGS sequence"/>
</dbReference>
<dbReference type="InterPro" id="IPR039718">
    <property type="entry name" value="Rrm1"/>
</dbReference>
<dbReference type="InterPro" id="IPR013346">
    <property type="entry name" value="NrdE_NrdA_C"/>
</dbReference>
<sequence>MTTPAIDLTITPPPAGRPRLPDSPSLMQVRKRSGALEDVNVNKIVRAVQRCSGGLPGVDPMRVAVKTIGGLYDGATTAELDRLSIQTAAGLISEEPEYSRLAARLLATYVDKEVANQDVHSFSQSIAAGYRHGLVAEGTMAFVAANARKLNAAAAEPAPDLFEYFGLRTVYDRYLLRHPDTRHVIETPAFFFLRVACGLAESAADAIELYRLMSAHRYLPSTPTLFNSGTARPQMSSCYLLDSPADALEAIYDRYADVAKLSKFAGGIGLAYHRIRSRGSLIRGTNGHSNGIVPWLKTLDSSVAAVNQGGKRKGACCVYLETWHADVEEFLELRDNTGDPARRTYNLNLANWVPDLFMRRVEAGEPWSLFDPKAVPHLTDLFGAAFDAAYTEAEAKGLAVKSVPARDLYARMMKTLAETGNGWMTFKDACNRACNQTAEPGAVVHSSNLCTEIVEVTSAGETAVCNLGSVNLARHVTRDGFDFAALAETVRTAVRFLDRVVDVNFYPTPEAAASNARWRPVGLGVMGLQDVFFKLKLPFDAPAARELSRRIQEEIYYHALATSCELAAARGPHPSFASTRAATGVLQFDLWGVEPTDPARWAALRERVRTTGLRNSLLVAIAPTATIASIVGAYECVEPQVSNLFKRETLSGEFLQVNRYLVDDLKALGLWTDAVRTKIKLADGSVQALAELPAGLRAVYRTAWEVPQRGLIDMAAERGPFIDQSQSLNLFLESPTIGKMSSMYMHAWKKGLKTTYYLRSRPATAIAKTTVTPTAAPADTSAVACSLENPGACEACQ</sequence>
<feature type="domain" description="ATP-cone" evidence="12">
    <location>
        <begin position="27"/>
        <end position="116"/>
    </location>
</feature>
<evidence type="ECO:0000256" key="3">
    <source>
        <dbReference type="ARBA" id="ARBA00022533"/>
    </source>
</evidence>
<dbReference type="NCBIfam" id="TIGR02506">
    <property type="entry name" value="NrdE_NrdA"/>
    <property type="match status" value="1"/>
</dbReference>
<comment type="catalytic activity">
    <reaction evidence="8 10">
        <text>a 2'-deoxyribonucleoside 5'-diphosphate + [thioredoxin]-disulfide + H2O = a ribonucleoside 5'-diphosphate + [thioredoxin]-dithiol</text>
        <dbReference type="Rhea" id="RHEA:23252"/>
        <dbReference type="Rhea" id="RHEA-COMP:10698"/>
        <dbReference type="Rhea" id="RHEA-COMP:10700"/>
        <dbReference type="ChEBI" id="CHEBI:15377"/>
        <dbReference type="ChEBI" id="CHEBI:29950"/>
        <dbReference type="ChEBI" id="CHEBI:50058"/>
        <dbReference type="ChEBI" id="CHEBI:57930"/>
        <dbReference type="ChEBI" id="CHEBI:73316"/>
        <dbReference type="EC" id="1.17.4.1"/>
    </reaction>
</comment>
<accession>A0ABU5EZE8</accession>
<dbReference type="Pfam" id="PF03477">
    <property type="entry name" value="ATP-cone"/>
    <property type="match status" value="1"/>
</dbReference>
<dbReference type="EC" id="1.17.4.1" evidence="2 10"/>
<dbReference type="InterPro" id="IPR013509">
    <property type="entry name" value="RNR_lsu_N"/>
</dbReference>
<evidence type="ECO:0000256" key="5">
    <source>
        <dbReference type="ARBA" id="ARBA00022840"/>
    </source>
</evidence>
<dbReference type="Pfam" id="PF02867">
    <property type="entry name" value="Ribonuc_red_lgC"/>
    <property type="match status" value="1"/>
</dbReference>
<protein>
    <recommendedName>
        <fullName evidence="2 10">Ribonucleoside-diphosphate reductase</fullName>
        <ecNumber evidence="2 10">1.17.4.1</ecNumber>
    </recommendedName>
</protein>
<comment type="function">
    <text evidence="10">Provides the precursors necessary for DNA synthesis. Catalyzes the biosynthesis of deoxyribonucleotides from the corresponding ribonucleotides.</text>
</comment>
<dbReference type="InterPro" id="IPR005144">
    <property type="entry name" value="ATP-cone_dom"/>
</dbReference>
<dbReference type="PANTHER" id="PTHR11573:SF6">
    <property type="entry name" value="RIBONUCLEOSIDE-DIPHOSPHATE REDUCTASE LARGE SUBUNIT"/>
    <property type="match status" value="1"/>
</dbReference>
<dbReference type="PROSITE" id="PS51161">
    <property type="entry name" value="ATP_CONE"/>
    <property type="match status" value="1"/>
</dbReference>
<dbReference type="CDD" id="cd01679">
    <property type="entry name" value="RNR_I"/>
    <property type="match status" value="1"/>
</dbReference>
<evidence type="ECO:0000313" key="13">
    <source>
        <dbReference type="EMBL" id="MDY3560619.1"/>
    </source>
</evidence>
<dbReference type="PRINTS" id="PR01183">
    <property type="entry name" value="RIBORDTASEM1"/>
</dbReference>
<evidence type="ECO:0000259" key="12">
    <source>
        <dbReference type="PROSITE" id="PS51161"/>
    </source>
</evidence>
<name>A0ABU5EZE8_9BACT</name>
<dbReference type="EMBL" id="JAXBLV010000180">
    <property type="protein sequence ID" value="MDY3560619.1"/>
    <property type="molecule type" value="Genomic_DNA"/>
</dbReference>
<comment type="similarity">
    <text evidence="1 10">Belongs to the ribonucleoside diphosphate reductase large chain family.</text>
</comment>
<dbReference type="InterPro" id="IPR008926">
    <property type="entry name" value="RNR_R1-su_N"/>
</dbReference>